<gene>
    <name evidence="1" type="ORF">T01_10746</name>
</gene>
<reference evidence="1 2" key="1">
    <citation type="submission" date="2015-01" db="EMBL/GenBank/DDBJ databases">
        <title>Evolution of Trichinella species and genotypes.</title>
        <authorList>
            <person name="Korhonen P.K."/>
            <person name="Edoardo P."/>
            <person name="Giuseppe L.R."/>
            <person name="Gasser R.B."/>
        </authorList>
    </citation>
    <scope>NUCLEOTIDE SEQUENCE [LARGE SCALE GENOMIC DNA]</scope>
    <source>
        <strain evidence="1">ISS3</strain>
    </source>
</reference>
<proteinExistence type="predicted"/>
<protein>
    <submittedName>
        <fullName evidence="1">Uncharacterized protein</fullName>
    </submittedName>
</protein>
<dbReference type="OrthoDB" id="5918245at2759"/>
<organism evidence="1 2">
    <name type="scientific">Trichinella spiralis</name>
    <name type="common">Trichina worm</name>
    <dbReference type="NCBI Taxonomy" id="6334"/>
    <lineage>
        <taxon>Eukaryota</taxon>
        <taxon>Metazoa</taxon>
        <taxon>Ecdysozoa</taxon>
        <taxon>Nematoda</taxon>
        <taxon>Enoplea</taxon>
        <taxon>Dorylaimia</taxon>
        <taxon>Trichinellida</taxon>
        <taxon>Trichinellidae</taxon>
        <taxon>Trichinella</taxon>
    </lineage>
</organism>
<evidence type="ECO:0000313" key="1">
    <source>
        <dbReference type="EMBL" id="KRY40827.1"/>
    </source>
</evidence>
<comment type="caution">
    <text evidence="1">The sequence shown here is derived from an EMBL/GenBank/DDBJ whole genome shotgun (WGS) entry which is preliminary data.</text>
</comment>
<dbReference type="EMBL" id="JYDH01000011">
    <property type="protein sequence ID" value="KRY40827.1"/>
    <property type="molecule type" value="Genomic_DNA"/>
</dbReference>
<dbReference type="InParanoid" id="A0A0V1BUD8"/>
<keyword evidence="2" id="KW-1185">Reference proteome</keyword>
<name>A0A0V1BUD8_TRISP</name>
<dbReference type="AlphaFoldDB" id="A0A0V1BUD8"/>
<sequence>MRSVIDPRARRSLMIRWGSGSKPPRNEPLIYRRAASRGTVSKTIGDQISVDPLRCPPAAKAFYILERRRPRAVTDVWTSCTSKSVFRGCRRGDVTQRARTNKHIETADELARTRRQIRWPHPAGRYNLKNDIKSKQ</sequence>
<accession>A0A0V1BUD8</accession>
<evidence type="ECO:0000313" key="2">
    <source>
        <dbReference type="Proteomes" id="UP000054776"/>
    </source>
</evidence>
<dbReference type="Proteomes" id="UP000054776">
    <property type="component" value="Unassembled WGS sequence"/>
</dbReference>